<sequence length="59" mass="6444">MSLGVREVTVEFKSFTTSAVGANSPLLGWIGLDANLNESLATFQVRDFLLLDLRPKFGT</sequence>
<accession>A0A5D3E135</accession>
<evidence type="ECO:0000313" key="2">
    <source>
        <dbReference type="Proteomes" id="UP000321947"/>
    </source>
</evidence>
<name>A0A5D3E135_CUCMM</name>
<protein>
    <submittedName>
        <fullName evidence="1">Uncharacterized protein</fullName>
    </submittedName>
</protein>
<dbReference type="AlphaFoldDB" id="A0A5D3E135"/>
<dbReference type="EMBL" id="SSTD01001237">
    <property type="protein sequence ID" value="TYK29807.1"/>
    <property type="molecule type" value="Genomic_DNA"/>
</dbReference>
<proteinExistence type="predicted"/>
<evidence type="ECO:0000313" key="1">
    <source>
        <dbReference type="EMBL" id="TYK29807.1"/>
    </source>
</evidence>
<reference evidence="1 2" key="1">
    <citation type="submission" date="2019-08" db="EMBL/GenBank/DDBJ databases">
        <title>Draft genome sequences of two oriental melons (Cucumis melo L. var makuwa).</title>
        <authorList>
            <person name="Kwon S.-Y."/>
        </authorList>
    </citation>
    <scope>NUCLEOTIDE SEQUENCE [LARGE SCALE GENOMIC DNA]</scope>
    <source>
        <strain evidence="2">cv. Chang Bougi</strain>
        <tissue evidence="1">Leaf</tissue>
    </source>
</reference>
<organism evidence="1 2">
    <name type="scientific">Cucumis melo var. makuwa</name>
    <name type="common">Oriental melon</name>
    <dbReference type="NCBI Taxonomy" id="1194695"/>
    <lineage>
        <taxon>Eukaryota</taxon>
        <taxon>Viridiplantae</taxon>
        <taxon>Streptophyta</taxon>
        <taxon>Embryophyta</taxon>
        <taxon>Tracheophyta</taxon>
        <taxon>Spermatophyta</taxon>
        <taxon>Magnoliopsida</taxon>
        <taxon>eudicotyledons</taxon>
        <taxon>Gunneridae</taxon>
        <taxon>Pentapetalae</taxon>
        <taxon>rosids</taxon>
        <taxon>fabids</taxon>
        <taxon>Cucurbitales</taxon>
        <taxon>Cucurbitaceae</taxon>
        <taxon>Benincaseae</taxon>
        <taxon>Cucumis</taxon>
    </lineage>
</organism>
<dbReference type="Proteomes" id="UP000321947">
    <property type="component" value="Unassembled WGS sequence"/>
</dbReference>
<comment type="caution">
    <text evidence="1">The sequence shown here is derived from an EMBL/GenBank/DDBJ whole genome shotgun (WGS) entry which is preliminary data.</text>
</comment>
<gene>
    <name evidence="1" type="ORF">E5676_scaffold208G00270</name>
</gene>